<feature type="domain" description="DUF632" evidence="2">
    <location>
        <begin position="348"/>
        <end position="644"/>
    </location>
</feature>
<evidence type="ECO:0000259" key="2">
    <source>
        <dbReference type="Pfam" id="PF04782"/>
    </source>
</evidence>
<sequence length="759" mass="82982">MGCKGSKLDEQEAVALCRGRADLLAAAVRHRYALADAHDALADSLASAAAALHLLLAARPPLALPAARKDAGAPPTQPAASPPHSSSHINFAPSSDSEPGSASSSPPRRLAGHDHLPQHPHPHALPYPHYGYAAGYGYAPEPPYGGYPPGSLRLYYSRSRPPPASVAVEQRTAESGRVYYGSFEPAAGGYPQYHSYGAEPAPAAPGGAPLPPSPPRSSSWDFFNVFGDYDVYDNYCYDAGGAGAAAAYTPSRSSREVREEEGIPELEEDDAVVKQVAGEFSAPGSGARSRRSSLGGVSSSIAEVDEEENSVVDKEVIGGGNVARQQAPAQRNVEASAPTARRVVDGSDVAGEIKAQFVRAADAVKALSPILEVGRRRYNHRSSVYHVSSRMVSAIALPHSDLGGVELLDVGGEKVLGGRSLSLTLQKLYIWEKKLYDEVKAEEKMRLLLAKNTKRLKFLDHKGAEANKIDATRNMVRKLSTKLRISVRVIAKVSKKINRVRDEELWPQINALVQGFVRMWRDKLDCYQIQCQVMSEAKNLDSVVPDGCSRDMALELELELMKWIVNFSSWVNEQRSFVKALNGWLSLCLNYKAEETVDGVAPYSPGRVGAPLVFVICNSWSQAMDRFSEKEVVSSMQALVSSVRKLSEKQNVEQSEQIIATRERERWNKILERKTVEINKEADVLNRKLALVPGRHSRLPSAQTYQDHLLDVSSLQTSLQRVVQALESFASSSLQAFEQTLRHAEEERSSRENKNAKVS</sequence>
<dbReference type="Gramene" id="PAN07544">
    <property type="protein sequence ID" value="PAN07544"/>
    <property type="gene ID" value="PAHAL_1G342500"/>
</dbReference>
<name>A0A2S3GSB1_9POAL</name>
<proteinExistence type="predicted"/>
<evidence type="ECO:0008006" key="5">
    <source>
        <dbReference type="Google" id="ProtNLM"/>
    </source>
</evidence>
<protein>
    <recommendedName>
        <fullName evidence="5">DUF632 domain-containing protein</fullName>
    </recommendedName>
</protein>
<dbReference type="PANTHER" id="PTHR21450:SF41">
    <property type="entry name" value="RNA POLYMERASE SUBUNIT BETA, PUTATIVE (DUF630 AND DUF632)-RELATED"/>
    <property type="match status" value="1"/>
</dbReference>
<reference evidence="4" key="1">
    <citation type="submission" date="2018-04" db="EMBL/GenBank/DDBJ databases">
        <title>WGS assembly of Panicum hallii.</title>
        <authorList>
            <person name="Lovell J."/>
            <person name="Jenkins J."/>
            <person name="Lowry D."/>
            <person name="Mamidi S."/>
            <person name="Sreedasyam A."/>
            <person name="Weng X."/>
            <person name="Barry K."/>
            <person name="Bonette J."/>
            <person name="Campitelli B."/>
            <person name="Daum C."/>
            <person name="Gordon S."/>
            <person name="Gould B."/>
            <person name="Lipzen A."/>
            <person name="Macqueen A."/>
            <person name="Palacio-Mejia J."/>
            <person name="Plott C."/>
            <person name="Shakirov E."/>
            <person name="Shu S."/>
            <person name="Yoshinaga Y."/>
            <person name="Zane M."/>
            <person name="Rokhsar D."/>
            <person name="Grimwood J."/>
            <person name="Schmutz J."/>
            <person name="Juenger T."/>
        </authorList>
    </citation>
    <scope>NUCLEOTIDE SEQUENCE [LARGE SCALE GENOMIC DNA]</scope>
    <source>
        <strain evidence="4">FIL2</strain>
    </source>
</reference>
<organism evidence="4">
    <name type="scientific">Panicum hallii</name>
    <dbReference type="NCBI Taxonomy" id="206008"/>
    <lineage>
        <taxon>Eukaryota</taxon>
        <taxon>Viridiplantae</taxon>
        <taxon>Streptophyta</taxon>
        <taxon>Embryophyta</taxon>
        <taxon>Tracheophyta</taxon>
        <taxon>Spermatophyta</taxon>
        <taxon>Magnoliopsida</taxon>
        <taxon>Liliopsida</taxon>
        <taxon>Poales</taxon>
        <taxon>Poaceae</taxon>
        <taxon>PACMAD clade</taxon>
        <taxon>Panicoideae</taxon>
        <taxon>Panicodae</taxon>
        <taxon>Paniceae</taxon>
        <taxon>Panicinae</taxon>
        <taxon>Panicum</taxon>
        <taxon>Panicum sect. Panicum</taxon>
    </lineage>
</organism>
<evidence type="ECO:0000259" key="3">
    <source>
        <dbReference type="Pfam" id="PF04783"/>
    </source>
</evidence>
<dbReference type="Pfam" id="PF04782">
    <property type="entry name" value="DUF632"/>
    <property type="match status" value="1"/>
</dbReference>
<evidence type="ECO:0000256" key="1">
    <source>
        <dbReference type="SAM" id="MobiDB-lite"/>
    </source>
</evidence>
<feature type="compositionally biased region" description="Low complexity" evidence="1">
    <location>
        <begin position="82"/>
        <end position="107"/>
    </location>
</feature>
<gene>
    <name evidence="4" type="ORF">PAHAL_1G342500</name>
</gene>
<dbReference type="EMBL" id="CM008046">
    <property type="protein sequence ID" value="PAN07544.2"/>
    <property type="molecule type" value="Genomic_DNA"/>
</dbReference>
<dbReference type="PANTHER" id="PTHR21450">
    <property type="entry name" value="PROTEIN ALTERED PHOSPHATE STARVATION RESPONSE 1"/>
    <property type="match status" value="1"/>
</dbReference>
<feature type="region of interest" description="Disordered" evidence="1">
    <location>
        <begin position="280"/>
        <end position="302"/>
    </location>
</feature>
<feature type="compositionally biased region" description="Low complexity" evidence="1">
    <location>
        <begin position="281"/>
        <end position="302"/>
    </location>
</feature>
<evidence type="ECO:0000313" key="4">
    <source>
        <dbReference type="EMBL" id="PAN07544.2"/>
    </source>
</evidence>
<dbReference type="Proteomes" id="UP000243499">
    <property type="component" value="Chromosome 1"/>
</dbReference>
<accession>A0A2S3GSB1</accession>
<feature type="region of interest" description="Disordered" evidence="1">
    <location>
        <begin position="66"/>
        <end position="124"/>
    </location>
</feature>
<dbReference type="InterPro" id="IPR006868">
    <property type="entry name" value="DUF630"/>
</dbReference>
<dbReference type="Pfam" id="PF04783">
    <property type="entry name" value="DUF630"/>
    <property type="match status" value="1"/>
</dbReference>
<dbReference type="InterPro" id="IPR006867">
    <property type="entry name" value="DUF632"/>
</dbReference>
<dbReference type="AlphaFoldDB" id="A0A2S3GSB1"/>
<feature type="domain" description="DUF630" evidence="3">
    <location>
        <begin position="1"/>
        <end position="54"/>
    </location>
</feature>